<accession>A5WAI7</accession>
<dbReference type="HOGENOM" id="CLU_174795_2_0_6"/>
<dbReference type="KEGG" id="ppf:Pput_5027"/>
<dbReference type="EMBL" id="CP000712">
    <property type="protein sequence ID" value="ABQ81147.1"/>
    <property type="molecule type" value="Genomic_DNA"/>
</dbReference>
<evidence type="ECO:0000313" key="1">
    <source>
        <dbReference type="EMBL" id="ABQ81147.1"/>
    </source>
</evidence>
<sequence>MKRDLSKVLMPDHHLYTEAVEALKVYHQAEADGVVGMELERLRLMAEQRFQTVTDYQLHALGGPAEKGH</sequence>
<dbReference type="AlphaFoldDB" id="A5WAI7"/>
<protein>
    <submittedName>
        <fullName evidence="1">Uncharacterized protein</fullName>
    </submittedName>
</protein>
<reference evidence="1" key="1">
    <citation type="submission" date="2007-05" db="EMBL/GenBank/DDBJ databases">
        <title>Complete sequence of Pseudomonas putida F1.</title>
        <authorList>
            <consortium name="US DOE Joint Genome Institute"/>
            <person name="Copeland A."/>
            <person name="Lucas S."/>
            <person name="Lapidus A."/>
            <person name="Barry K."/>
            <person name="Detter J.C."/>
            <person name="Glavina del Rio T."/>
            <person name="Hammon N."/>
            <person name="Israni S."/>
            <person name="Dalin E."/>
            <person name="Tice H."/>
            <person name="Pitluck S."/>
            <person name="Chain P."/>
            <person name="Malfatti S."/>
            <person name="Shin M."/>
            <person name="Vergez L."/>
            <person name="Schmutz J."/>
            <person name="Larimer F."/>
            <person name="Land M."/>
            <person name="Hauser L."/>
            <person name="Kyrpides N."/>
            <person name="Lykidis A."/>
            <person name="Parales R."/>
            <person name="Richardson P."/>
        </authorList>
    </citation>
    <scope>NUCLEOTIDE SEQUENCE [LARGE SCALE GENOMIC DNA]</scope>
    <source>
        <strain evidence="1">F1</strain>
    </source>
</reference>
<name>A5WAI7_PSEP1</name>
<proteinExistence type="predicted"/>
<gene>
    <name evidence="1" type="ordered locus">Pput_5027</name>
</gene>
<organism evidence="1">
    <name type="scientific">Pseudomonas putida (strain ATCC 700007 / DSM 6899 / JCM 31910 / BCRC 17059 / LMG 24140 / F1)</name>
    <dbReference type="NCBI Taxonomy" id="351746"/>
    <lineage>
        <taxon>Bacteria</taxon>
        <taxon>Pseudomonadati</taxon>
        <taxon>Pseudomonadota</taxon>
        <taxon>Gammaproteobacteria</taxon>
        <taxon>Pseudomonadales</taxon>
        <taxon>Pseudomonadaceae</taxon>
        <taxon>Pseudomonas</taxon>
    </lineage>
</organism>